<evidence type="ECO:0000256" key="2">
    <source>
        <dbReference type="ARBA" id="ARBA00023125"/>
    </source>
</evidence>
<name>A0ABV6BBR6_9GAMM</name>
<evidence type="ECO:0000256" key="3">
    <source>
        <dbReference type="ARBA" id="ARBA00023163"/>
    </source>
</evidence>
<dbReference type="InterPro" id="IPR012318">
    <property type="entry name" value="HTH_CRP"/>
</dbReference>
<dbReference type="SUPFAM" id="SSF46785">
    <property type="entry name" value="Winged helix' DNA-binding domain"/>
    <property type="match status" value="1"/>
</dbReference>
<gene>
    <name evidence="5" type="ORF">ACFFJP_01555</name>
</gene>
<proteinExistence type="predicted"/>
<evidence type="ECO:0000313" key="6">
    <source>
        <dbReference type="Proteomes" id="UP001589813"/>
    </source>
</evidence>
<dbReference type="SUPFAM" id="SSF51206">
    <property type="entry name" value="cAMP-binding domain-like"/>
    <property type="match status" value="1"/>
</dbReference>
<evidence type="ECO:0000256" key="1">
    <source>
        <dbReference type="ARBA" id="ARBA00023015"/>
    </source>
</evidence>
<keyword evidence="3" id="KW-0804">Transcription</keyword>
<dbReference type="Proteomes" id="UP001589813">
    <property type="component" value="Unassembled WGS sequence"/>
</dbReference>
<sequence length="232" mass="26062">MPVVIPATQRPQIQNRLLRHLPEAEQTALLAQAELVQLEFAEALCLPDEQYQHLYFPLTAFISLIAKLPGHPPLEMGLVGYEGMLGVTILLQTRQVPSEAIVQGAGLAWRFPVPVFEAALAQSEHLAPLLRVYMYLLLRQLNKNAVCAHFHQVEARLARWLLMSHDRIQTDELYLTHQFLADMLGVRRSSITVAAGDLQANGIILYNRGRLHILDRQSLLARSCSCYQPLSG</sequence>
<dbReference type="InterPro" id="IPR036390">
    <property type="entry name" value="WH_DNA-bd_sf"/>
</dbReference>
<dbReference type="RefSeq" id="WP_377239754.1">
    <property type="nucleotide sequence ID" value="NZ_JBHLXP010000001.1"/>
</dbReference>
<dbReference type="InterPro" id="IPR018490">
    <property type="entry name" value="cNMP-bd_dom_sf"/>
</dbReference>
<dbReference type="PANTHER" id="PTHR24567:SF74">
    <property type="entry name" value="HTH-TYPE TRANSCRIPTIONAL REGULATOR ARCR"/>
    <property type="match status" value="1"/>
</dbReference>
<dbReference type="Gene3D" id="2.60.120.10">
    <property type="entry name" value="Jelly Rolls"/>
    <property type="match status" value="1"/>
</dbReference>
<comment type="caution">
    <text evidence="5">The sequence shown here is derived from an EMBL/GenBank/DDBJ whole genome shotgun (WGS) entry which is preliminary data.</text>
</comment>
<dbReference type="Pfam" id="PF13545">
    <property type="entry name" value="HTH_Crp_2"/>
    <property type="match status" value="1"/>
</dbReference>
<dbReference type="PROSITE" id="PS51063">
    <property type="entry name" value="HTH_CRP_2"/>
    <property type="match status" value="1"/>
</dbReference>
<reference evidence="5 6" key="1">
    <citation type="submission" date="2024-09" db="EMBL/GenBank/DDBJ databases">
        <authorList>
            <person name="Sun Q."/>
            <person name="Mori K."/>
        </authorList>
    </citation>
    <scope>NUCLEOTIDE SEQUENCE [LARGE SCALE GENOMIC DNA]</scope>
    <source>
        <strain evidence="5 6">KCTC 23315</strain>
    </source>
</reference>
<protein>
    <submittedName>
        <fullName evidence="5">Crp/Fnr family transcriptional regulator</fullName>
    </submittedName>
</protein>
<feature type="domain" description="HTH crp-type" evidence="4">
    <location>
        <begin position="151"/>
        <end position="217"/>
    </location>
</feature>
<evidence type="ECO:0000259" key="4">
    <source>
        <dbReference type="PROSITE" id="PS51063"/>
    </source>
</evidence>
<keyword evidence="6" id="KW-1185">Reference proteome</keyword>
<organism evidence="5 6">
    <name type="scientific">Rheinheimera tilapiae</name>
    <dbReference type="NCBI Taxonomy" id="875043"/>
    <lineage>
        <taxon>Bacteria</taxon>
        <taxon>Pseudomonadati</taxon>
        <taxon>Pseudomonadota</taxon>
        <taxon>Gammaproteobacteria</taxon>
        <taxon>Chromatiales</taxon>
        <taxon>Chromatiaceae</taxon>
        <taxon>Rheinheimera</taxon>
    </lineage>
</organism>
<keyword evidence="2" id="KW-0238">DNA-binding</keyword>
<dbReference type="EMBL" id="JBHLXP010000001">
    <property type="protein sequence ID" value="MFC0046973.1"/>
    <property type="molecule type" value="Genomic_DNA"/>
</dbReference>
<dbReference type="InterPro" id="IPR014710">
    <property type="entry name" value="RmlC-like_jellyroll"/>
</dbReference>
<dbReference type="PANTHER" id="PTHR24567">
    <property type="entry name" value="CRP FAMILY TRANSCRIPTIONAL REGULATORY PROTEIN"/>
    <property type="match status" value="1"/>
</dbReference>
<accession>A0ABV6BBR6</accession>
<evidence type="ECO:0000313" key="5">
    <source>
        <dbReference type="EMBL" id="MFC0046973.1"/>
    </source>
</evidence>
<dbReference type="InterPro" id="IPR050397">
    <property type="entry name" value="Env_Response_Regulators"/>
</dbReference>
<keyword evidence="1" id="KW-0805">Transcription regulation</keyword>